<feature type="region of interest" description="Disordered" evidence="2">
    <location>
        <begin position="314"/>
        <end position="349"/>
    </location>
</feature>
<evidence type="ECO:0000313" key="5">
    <source>
        <dbReference type="Proteomes" id="UP001595386"/>
    </source>
</evidence>
<evidence type="ECO:0000256" key="2">
    <source>
        <dbReference type="SAM" id="MobiDB-lite"/>
    </source>
</evidence>
<protein>
    <submittedName>
        <fullName evidence="4">DNA-binding protein</fullName>
    </submittedName>
</protein>
<name>A0ABV7B853_9GAMM</name>
<keyword evidence="5" id="KW-1185">Reference proteome</keyword>
<proteinExistence type="predicted"/>
<feature type="domain" description="KfrA N-terminal DNA-binding" evidence="3">
    <location>
        <begin position="8"/>
        <end position="118"/>
    </location>
</feature>
<gene>
    <name evidence="4" type="ORF">ACFODV_14615</name>
</gene>
<reference evidence="5" key="1">
    <citation type="journal article" date="2019" name="Int. J. Syst. Evol. Microbiol.">
        <title>The Global Catalogue of Microorganisms (GCM) 10K type strain sequencing project: providing services to taxonomists for standard genome sequencing and annotation.</title>
        <authorList>
            <consortium name="The Broad Institute Genomics Platform"/>
            <consortium name="The Broad Institute Genome Sequencing Center for Infectious Disease"/>
            <person name="Wu L."/>
            <person name="Ma J."/>
        </authorList>
    </citation>
    <scope>NUCLEOTIDE SEQUENCE [LARGE SCALE GENOMIC DNA]</scope>
    <source>
        <strain evidence="5">KCTC 52660</strain>
    </source>
</reference>
<organism evidence="4 5">
    <name type="scientific">Halomonas tibetensis</name>
    <dbReference type="NCBI Taxonomy" id="2259590"/>
    <lineage>
        <taxon>Bacteria</taxon>
        <taxon>Pseudomonadati</taxon>
        <taxon>Pseudomonadota</taxon>
        <taxon>Gammaproteobacteria</taxon>
        <taxon>Oceanospirillales</taxon>
        <taxon>Halomonadaceae</taxon>
        <taxon>Halomonas</taxon>
    </lineage>
</organism>
<dbReference type="EMBL" id="JBHRSQ010000020">
    <property type="protein sequence ID" value="MFC2993254.1"/>
    <property type="molecule type" value="Genomic_DNA"/>
</dbReference>
<comment type="caution">
    <text evidence="4">The sequence shown here is derived from an EMBL/GenBank/DDBJ whole genome shotgun (WGS) entry which is preliminary data.</text>
</comment>
<dbReference type="InterPro" id="IPR021104">
    <property type="entry name" value="KfrA_DNA-bd_N"/>
</dbReference>
<feature type="coiled-coil region" evidence="1">
    <location>
        <begin position="85"/>
        <end position="261"/>
    </location>
</feature>
<evidence type="ECO:0000313" key="4">
    <source>
        <dbReference type="EMBL" id="MFC2993254.1"/>
    </source>
</evidence>
<dbReference type="Pfam" id="PF11740">
    <property type="entry name" value="KfrA_N"/>
    <property type="match status" value="1"/>
</dbReference>
<feature type="compositionally biased region" description="Basic and acidic residues" evidence="2">
    <location>
        <begin position="321"/>
        <end position="337"/>
    </location>
</feature>
<dbReference type="RefSeq" id="WP_379760704.1">
    <property type="nucleotide sequence ID" value="NZ_JBHRSQ010000020.1"/>
</dbReference>
<keyword evidence="1" id="KW-0175">Coiled coil</keyword>
<feature type="compositionally biased region" description="Basic and acidic residues" evidence="2">
    <location>
        <begin position="45"/>
        <end position="60"/>
    </location>
</feature>
<feature type="region of interest" description="Disordered" evidence="2">
    <location>
        <begin position="45"/>
        <end position="67"/>
    </location>
</feature>
<evidence type="ECO:0000259" key="3">
    <source>
        <dbReference type="Pfam" id="PF11740"/>
    </source>
</evidence>
<keyword evidence="4" id="KW-0238">DNA-binding</keyword>
<sequence length="349" mass="40311">MARSGVQFEDVQRAIDDLMARGESPSVQKVREVLGTGSFTTISDHLREWRTRREENRDVPPPRGMPGVLQELAEGLWHKAQESANETLAHYREEADRRVEEAEARVAEARRLAEDAQQRESALATHLASTEQRLEARGTALARAETQREQLDETFRRLETRYAEQEGLLARIRGEMAQQAVDHQQAVDVMEARQRERLVREEQRHESAEARLMGLLDEARQERQAAEKSAAEREKQSGVRLERLERQFIEARGKLAEEEKRHREVDWARRQAETLADTRQHEQALLQARIDEQKHLLEEQARRLRDLEQQLHRCLWQTPPAREKAEEKGGDVDDDNQKGPAAAEPSETS</sequence>
<dbReference type="Proteomes" id="UP001595386">
    <property type="component" value="Unassembled WGS sequence"/>
</dbReference>
<accession>A0ABV7B853</accession>
<evidence type="ECO:0000256" key="1">
    <source>
        <dbReference type="SAM" id="Coils"/>
    </source>
</evidence>
<dbReference type="GO" id="GO:0003677">
    <property type="term" value="F:DNA binding"/>
    <property type="evidence" value="ECO:0007669"/>
    <property type="project" value="UniProtKB-KW"/>
</dbReference>